<feature type="region of interest" description="Disordered" evidence="1">
    <location>
        <begin position="268"/>
        <end position="294"/>
    </location>
</feature>
<evidence type="ECO:0000256" key="1">
    <source>
        <dbReference type="SAM" id="MobiDB-lite"/>
    </source>
</evidence>
<dbReference type="EMBL" id="HG994580">
    <property type="protein sequence ID" value="CAF2757675.1"/>
    <property type="molecule type" value="Genomic_DNA"/>
</dbReference>
<evidence type="ECO:0000313" key="2">
    <source>
        <dbReference type="EMBL" id="CAF2757675.1"/>
    </source>
</evidence>
<dbReference type="Proteomes" id="UP000675881">
    <property type="component" value="Chromosome 1"/>
</dbReference>
<dbReference type="OrthoDB" id="3176171at2759"/>
<evidence type="ECO:0000313" key="3">
    <source>
        <dbReference type="Proteomes" id="UP000675881"/>
    </source>
</evidence>
<feature type="region of interest" description="Disordered" evidence="1">
    <location>
        <begin position="85"/>
        <end position="108"/>
    </location>
</feature>
<feature type="compositionally biased region" description="Basic and acidic residues" evidence="1">
    <location>
        <begin position="273"/>
        <end position="284"/>
    </location>
</feature>
<keyword evidence="3" id="KW-1185">Reference proteome</keyword>
<proteinExistence type="predicted"/>
<feature type="compositionally biased region" description="Basic and acidic residues" evidence="1">
    <location>
        <begin position="434"/>
        <end position="445"/>
    </location>
</feature>
<accession>A0A7R8CB65</accession>
<feature type="compositionally biased region" description="Polar residues" evidence="1">
    <location>
        <begin position="485"/>
        <end position="497"/>
    </location>
</feature>
<feature type="compositionally biased region" description="Basic residues" evidence="1">
    <location>
        <begin position="454"/>
        <end position="466"/>
    </location>
</feature>
<dbReference type="AlphaFoldDB" id="A0A7R8CB65"/>
<organism evidence="2 3">
    <name type="scientific">Lepeophtheirus salmonis</name>
    <name type="common">Salmon louse</name>
    <name type="synonym">Caligus salmonis</name>
    <dbReference type="NCBI Taxonomy" id="72036"/>
    <lineage>
        <taxon>Eukaryota</taxon>
        <taxon>Metazoa</taxon>
        <taxon>Ecdysozoa</taxon>
        <taxon>Arthropoda</taxon>
        <taxon>Crustacea</taxon>
        <taxon>Multicrustacea</taxon>
        <taxon>Hexanauplia</taxon>
        <taxon>Copepoda</taxon>
        <taxon>Siphonostomatoida</taxon>
        <taxon>Caligidae</taxon>
        <taxon>Lepeophtheirus</taxon>
    </lineage>
</organism>
<feature type="compositionally biased region" description="Low complexity" evidence="1">
    <location>
        <begin position="472"/>
        <end position="481"/>
    </location>
</feature>
<protein>
    <submittedName>
        <fullName evidence="2">KIF18_19</fullName>
    </submittedName>
</protein>
<sequence length="545" mass="63842">MGEEHSNSELKEIREAMVQNFKEQMQMRHKLLEIDNHLLCLTMEFEKQHIIINDWSRRDRDLRQNYESGIEDMDTMIKYGLDQESEEYEDDYEEEVEPGEMTERESDESEEVKNAWSELQMIQKEQDRYNGTRLDLEHDLLQMKKIQSQLEEELPKRITTDEEKEILSLLCRVHELEIEKIEIQREGYMKEYEVRKRDLLILKYDKQRNLCDEIIARQKQMIEGSSVSMPPELIGMYSLYQQELENRQNDGSEQEYITDLNALFRSPSTLSLHDPHENKSEKRKSAMSSSSSCQSVLPPIGYKLDHVGQDKLFQKSERPMDHFVGHYSDDSLSVSSSRPSSELGIHDYESGVPLLPPISSSMYRSHSISEDIHRTPSTSYRSRGLIYHHSRLPSPRKTCLRDDPTLRASSPSSLLYAVCGDAYGVCKHGKRVMTEPNKKQEKDMSSTENCVRQSRPRKSKNHHPYWKKVVSRDVVPSSVPPFLDQKNSIRSSRPTVMSSPEYSSRKSRSSRQPKSRKNETKRNRHKSKTRYTDPLSNYEVPMLRY</sequence>
<reference evidence="2" key="1">
    <citation type="submission" date="2021-02" db="EMBL/GenBank/DDBJ databases">
        <authorList>
            <person name="Bekaert M."/>
        </authorList>
    </citation>
    <scope>NUCLEOTIDE SEQUENCE</scope>
    <source>
        <strain evidence="2">IoA-00</strain>
    </source>
</reference>
<feature type="compositionally biased region" description="Basic residues" evidence="1">
    <location>
        <begin position="505"/>
        <end position="515"/>
    </location>
</feature>
<feature type="region of interest" description="Disordered" evidence="1">
    <location>
        <begin position="434"/>
        <end position="545"/>
    </location>
</feature>
<gene>
    <name evidence="2" type="ORF">LSAA_483</name>
</gene>
<name>A0A7R8CB65_LEPSM</name>